<keyword evidence="2" id="KW-0812">Transmembrane</keyword>
<dbReference type="Pfam" id="PF07584">
    <property type="entry name" value="BatA"/>
    <property type="match status" value="1"/>
</dbReference>
<keyword evidence="2" id="KW-0472">Membrane</keyword>
<dbReference type="NCBIfam" id="TIGR02226">
    <property type="entry name" value="two_anch"/>
    <property type="match status" value="1"/>
</dbReference>
<protein>
    <submittedName>
        <fullName evidence="4">Membrane protein</fullName>
    </submittedName>
</protein>
<accession>A0A919KJL5</accession>
<evidence type="ECO:0000313" key="5">
    <source>
        <dbReference type="Proteomes" id="UP000623958"/>
    </source>
</evidence>
<evidence type="ECO:0000313" key="4">
    <source>
        <dbReference type="EMBL" id="GHH59441.1"/>
    </source>
</evidence>
<dbReference type="Proteomes" id="UP000623958">
    <property type="component" value="Unassembled WGS sequence"/>
</dbReference>
<comment type="caution">
    <text evidence="4">The sequence shown here is derived from an EMBL/GenBank/DDBJ whole genome shotgun (WGS) entry which is preliminary data.</text>
</comment>
<gene>
    <name evidence="4" type="ORF">GCM10009090_33560</name>
</gene>
<name>A0A919KJL5_9XANT</name>
<feature type="region of interest" description="Disordered" evidence="1">
    <location>
        <begin position="327"/>
        <end position="351"/>
    </location>
</feature>
<feature type="transmembrane region" description="Helical" evidence="2">
    <location>
        <begin position="60"/>
        <end position="80"/>
    </location>
</feature>
<evidence type="ECO:0000256" key="1">
    <source>
        <dbReference type="SAM" id="MobiDB-lite"/>
    </source>
</evidence>
<reference evidence="4" key="1">
    <citation type="journal article" date="2014" name="Int. J. Syst. Evol. Microbiol.">
        <title>Complete genome sequence of Corynebacterium casei LMG S-19264T (=DSM 44701T), isolated from a smear-ripened cheese.</title>
        <authorList>
            <consortium name="US DOE Joint Genome Institute (JGI-PGF)"/>
            <person name="Walter F."/>
            <person name="Albersmeier A."/>
            <person name="Kalinowski J."/>
            <person name="Ruckert C."/>
        </authorList>
    </citation>
    <scope>NUCLEOTIDE SEQUENCE</scope>
    <source>
        <strain evidence="4">JCM 13306</strain>
    </source>
</reference>
<sequence>MNLVLLLPLGLAALAALLLPLLIHLARRSEHRPTPFAALRWLRAVPRPRHRVRFDEWPLLLVRLLLLALLALLLAQPALLGRDDRRPRIAVAPGVDPAQARAAAAGEADAHWLWLAPGFPDLATPAPDAARQQASLLRELDATLPAATPLTVVVPRQWGGLDGQVPVLSRRVRWQVVEAASPSPAAAKTAPPTLRVFADAATDGALRYLRAVQAAWHEDAALDVRPATDAAAAPPRDTTALWLSAAAPPASLLQWAREGGTLLLDARAPLPRGLALQPHWRDERGAAVVEGAGFGAGRVLRFARALDPVALPPLLDAAFPDRLRAVLQPPPPPQRTLASTQAPMTGATPSPAAPRSLAPWLALVAALLFLLERWLATSPRRGRSA</sequence>
<organism evidence="4 5">
    <name type="scientific">Xanthomonas boreopolis</name>
    <dbReference type="NCBI Taxonomy" id="86183"/>
    <lineage>
        <taxon>Bacteria</taxon>
        <taxon>Pseudomonadati</taxon>
        <taxon>Pseudomonadota</taxon>
        <taxon>Gammaproteobacteria</taxon>
        <taxon>Lysobacterales</taxon>
        <taxon>Lysobacteraceae</taxon>
        <taxon>Xanthomonas</taxon>
    </lineage>
</organism>
<dbReference type="AlphaFoldDB" id="A0A919KJL5"/>
<keyword evidence="2" id="KW-1133">Transmembrane helix</keyword>
<dbReference type="RefSeq" id="WP_434029920.1">
    <property type="nucleotide sequence ID" value="NZ_BNBA01000037.1"/>
</dbReference>
<dbReference type="InterPro" id="IPR011933">
    <property type="entry name" value="Double_TM_dom"/>
</dbReference>
<reference evidence="4" key="2">
    <citation type="submission" date="2020-09" db="EMBL/GenBank/DDBJ databases">
        <authorList>
            <person name="Sun Q."/>
            <person name="Ohkuma M."/>
        </authorList>
    </citation>
    <scope>NUCLEOTIDE SEQUENCE</scope>
    <source>
        <strain evidence="4">JCM 13306</strain>
    </source>
</reference>
<feature type="domain" description="Aerotolerance regulator N-terminal" evidence="3">
    <location>
        <begin position="5"/>
        <end position="77"/>
    </location>
</feature>
<evidence type="ECO:0000256" key="2">
    <source>
        <dbReference type="SAM" id="Phobius"/>
    </source>
</evidence>
<proteinExistence type="predicted"/>
<keyword evidence="5" id="KW-1185">Reference proteome</keyword>
<dbReference type="InterPro" id="IPR024163">
    <property type="entry name" value="Aerotolerance_reg_N"/>
</dbReference>
<dbReference type="EMBL" id="BNBA01000037">
    <property type="protein sequence ID" value="GHH59441.1"/>
    <property type="molecule type" value="Genomic_DNA"/>
</dbReference>
<evidence type="ECO:0000259" key="3">
    <source>
        <dbReference type="Pfam" id="PF07584"/>
    </source>
</evidence>